<accession>A0A3A4A3Y8</accession>
<dbReference type="EMBL" id="QZEY01000019">
    <property type="protein sequence ID" value="RJL23195.1"/>
    <property type="molecule type" value="Genomic_DNA"/>
</dbReference>
<dbReference type="Pfam" id="PF01636">
    <property type="entry name" value="APH"/>
    <property type="match status" value="1"/>
</dbReference>
<feature type="domain" description="Aminoglycoside phosphotransferase" evidence="1">
    <location>
        <begin position="79"/>
        <end position="279"/>
    </location>
</feature>
<dbReference type="InterPro" id="IPR011009">
    <property type="entry name" value="Kinase-like_dom_sf"/>
</dbReference>
<dbReference type="Proteomes" id="UP000265768">
    <property type="component" value="Unassembled WGS sequence"/>
</dbReference>
<dbReference type="InterPro" id="IPR002575">
    <property type="entry name" value="Aminoglycoside_PTrfase"/>
</dbReference>
<evidence type="ECO:0000313" key="3">
    <source>
        <dbReference type="Proteomes" id="UP000265768"/>
    </source>
</evidence>
<name>A0A3A4A3Y8_9ACTN</name>
<dbReference type="AlphaFoldDB" id="A0A3A4A3Y8"/>
<protein>
    <recommendedName>
        <fullName evidence="1">Aminoglycoside phosphotransferase domain-containing protein</fullName>
    </recommendedName>
</protein>
<keyword evidence="3" id="KW-1185">Reference proteome</keyword>
<organism evidence="2 3">
    <name type="scientific">Bailinhaonella thermotolerans</name>
    <dbReference type="NCBI Taxonomy" id="1070861"/>
    <lineage>
        <taxon>Bacteria</taxon>
        <taxon>Bacillati</taxon>
        <taxon>Actinomycetota</taxon>
        <taxon>Actinomycetes</taxon>
        <taxon>Streptosporangiales</taxon>
        <taxon>Streptosporangiaceae</taxon>
        <taxon>Bailinhaonella</taxon>
    </lineage>
</organism>
<dbReference type="SUPFAM" id="SSF56112">
    <property type="entry name" value="Protein kinase-like (PK-like)"/>
    <property type="match status" value="1"/>
</dbReference>
<reference evidence="2 3" key="1">
    <citation type="submission" date="2018-09" db="EMBL/GenBank/DDBJ databases">
        <title>YIM 75507 draft genome.</title>
        <authorList>
            <person name="Tang S."/>
            <person name="Feng Y."/>
        </authorList>
    </citation>
    <scope>NUCLEOTIDE SEQUENCE [LARGE SCALE GENOMIC DNA]</scope>
    <source>
        <strain evidence="2 3">YIM 75507</strain>
    </source>
</reference>
<evidence type="ECO:0000313" key="2">
    <source>
        <dbReference type="EMBL" id="RJL23195.1"/>
    </source>
</evidence>
<sequence length="338" mass="34996">MTRAGATADQIQHPINLGIMLGATTAPARRRRRPVPSPLWRDLPTRARRTVEDQIGPVLGSDPIVGGLMPGLAARLHLAGGRTMFAKACPPGQPGAARLLAREAWAAGSLPPQVPAPALRAAADAEGWAVLVFDHVPGRDADLAPESPDLPRVLAAVARLGEVAAPAGAPPVAGHAQVLLGAARRVLAECPLPEPQRDVCETALARFDGSVLAGSALLHYDLHPGNLRRGEDGSLWLLDWAFACAGAPWVELALLGPRLIEAGHAPARAQALLAGLPAWNGAPFGAADGLVAAWTLFRWGRALRGPDAGRAGRLRAAEAGLAWLGADQAAGESAHPGR</sequence>
<proteinExistence type="predicted"/>
<gene>
    <name evidence="2" type="ORF">D5H75_32980</name>
</gene>
<dbReference type="Gene3D" id="3.90.1200.10">
    <property type="match status" value="1"/>
</dbReference>
<comment type="caution">
    <text evidence="2">The sequence shown here is derived from an EMBL/GenBank/DDBJ whole genome shotgun (WGS) entry which is preliminary data.</text>
</comment>
<evidence type="ECO:0000259" key="1">
    <source>
        <dbReference type="Pfam" id="PF01636"/>
    </source>
</evidence>